<name>A0A2N7MIX7_VIBSP</name>
<dbReference type="EMBL" id="MCZF01000114">
    <property type="protein sequence ID" value="PMM53553.1"/>
    <property type="molecule type" value="Genomic_DNA"/>
</dbReference>
<reference evidence="2" key="1">
    <citation type="submission" date="2016-07" db="EMBL/GenBank/DDBJ databases">
        <title>Nontailed viruses are major unrecognized killers of bacteria in the ocean.</title>
        <authorList>
            <person name="Kauffman K."/>
            <person name="Hussain F."/>
            <person name="Yang J."/>
            <person name="Arevalo P."/>
            <person name="Brown J."/>
            <person name="Cutler M."/>
            <person name="Kelly L."/>
            <person name="Polz M.F."/>
        </authorList>
    </citation>
    <scope>NUCLEOTIDE SEQUENCE [LARGE SCALE GENOMIC DNA]</scope>
    <source>
        <strain evidence="2">10N.261.48.B5</strain>
    </source>
</reference>
<dbReference type="Proteomes" id="UP000235533">
    <property type="component" value="Unassembled WGS sequence"/>
</dbReference>
<evidence type="ECO:0000313" key="2">
    <source>
        <dbReference type="Proteomes" id="UP000235533"/>
    </source>
</evidence>
<comment type="caution">
    <text evidence="1">The sequence shown here is derived from an EMBL/GenBank/DDBJ whole genome shotgun (WGS) entry which is preliminary data.</text>
</comment>
<sequence>MKLSIFLARRLNIDSVFLSDCVSIVQEEYSFMTTAYFAKRLAEYINVDAECIQKELIEYCRVSLVRALVSSIV</sequence>
<organism evidence="1 2">
    <name type="scientific">Vibrio splendidus</name>
    <dbReference type="NCBI Taxonomy" id="29497"/>
    <lineage>
        <taxon>Bacteria</taxon>
        <taxon>Pseudomonadati</taxon>
        <taxon>Pseudomonadota</taxon>
        <taxon>Gammaproteobacteria</taxon>
        <taxon>Vibrionales</taxon>
        <taxon>Vibrionaceae</taxon>
        <taxon>Vibrio</taxon>
    </lineage>
</organism>
<evidence type="ECO:0000313" key="1">
    <source>
        <dbReference type="EMBL" id="PMM53553.1"/>
    </source>
</evidence>
<protein>
    <submittedName>
        <fullName evidence="1">Uncharacterized protein</fullName>
    </submittedName>
</protein>
<gene>
    <name evidence="1" type="ORF">BCT54_03545</name>
</gene>
<accession>A0A2N7MIX7</accession>
<dbReference type="AlphaFoldDB" id="A0A2N7MIX7"/>
<proteinExistence type="predicted"/>